<dbReference type="RefSeq" id="WP_189049312.1">
    <property type="nucleotide sequence ID" value="NZ_BMJQ01000011.1"/>
</dbReference>
<evidence type="ECO:0000313" key="2">
    <source>
        <dbReference type="EMBL" id="GGF31040.1"/>
    </source>
</evidence>
<gene>
    <name evidence="2" type="ORF">GCM10011611_41450</name>
</gene>
<name>A0A8J2YWV6_9PROT</name>
<protein>
    <submittedName>
        <fullName evidence="2">Ubiquinol-cytochrome c reductase</fullName>
    </submittedName>
</protein>
<dbReference type="InterPro" id="IPR047197">
    <property type="entry name" value="THYN1-like_EVE"/>
</dbReference>
<organism evidence="2 3">
    <name type="scientific">Aliidongia dinghuensis</name>
    <dbReference type="NCBI Taxonomy" id="1867774"/>
    <lineage>
        <taxon>Bacteria</taxon>
        <taxon>Pseudomonadati</taxon>
        <taxon>Pseudomonadota</taxon>
        <taxon>Alphaproteobacteria</taxon>
        <taxon>Rhodospirillales</taxon>
        <taxon>Dongiaceae</taxon>
        <taxon>Aliidongia</taxon>
    </lineage>
</organism>
<dbReference type="Gene3D" id="3.10.590.10">
    <property type="entry name" value="ph1033 like domains"/>
    <property type="match status" value="1"/>
</dbReference>
<feature type="domain" description="EVE" evidence="1">
    <location>
        <begin position="2"/>
        <end position="132"/>
    </location>
</feature>
<dbReference type="AlphaFoldDB" id="A0A8J2YWV6"/>
<dbReference type="EMBL" id="BMJQ01000011">
    <property type="protein sequence ID" value="GGF31040.1"/>
    <property type="molecule type" value="Genomic_DNA"/>
</dbReference>
<comment type="caution">
    <text evidence="2">The sequence shown here is derived from an EMBL/GenBank/DDBJ whole genome shotgun (WGS) entry which is preliminary data.</text>
</comment>
<dbReference type="InterPro" id="IPR002740">
    <property type="entry name" value="EVE_domain"/>
</dbReference>
<keyword evidence="3" id="KW-1185">Reference proteome</keyword>
<reference evidence="2" key="2">
    <citation type="submission" date="2020-09" db="EMBL/GenBank/DDBJ databases">
        <authorList>
            <person name="Sun Q."/>
            <person name="Zhou Y."/>
        </authorList>
    </citation>
    <scope>NUCLEOTIDE SEQUENCE</scope>
    <source>
        <strain evidence="2">CGMCC 1.15725</strain>
    </source>
</reference>
<dbReference type="Pfam" id="PF01878">
    <property type="entry name" value="EVE"/>
    <property type="match status" value="1"/>
</dbReference>
<dbReference type="InterPro" id="IPR015947">
    <property type="entry name" value="PUA-like_sf"/>
</dbReference>
<evidence type="ECO:0000259" key="1">
    <source>
        <dbReference type="Pfam" id="PF01878"/>
    </source>
</evidence>
<dbReference type="PANTHER" id="PTHR14087">
    <property type="entry name" value="THYMOCYTE NUCLEAR PROTEIN 1"/>
    <property type="match status" value="1"/>
</dbReference>
<dbReference type="Proteomes" id="UP000646365">
    <property type="component" value="Unassembled WGS sequence"/>
</dbReference>
<dbReference type="SUPFAM" id="SSF88697">
    <property type="entry name" value="PUA domain-like"/>
    <property type="match status" value="1"/>
</dbReference>
<reference evidence="2" key="1">
    <citation type="journal article" date="2014" name="Int. J. Syst. Evol. Microbiol.">
        <title>Complete genome sequence of Corynebacterium casei LMG S-19264T (=DSM 44701T), isolated from a smear-ripened cheese.</title>
        <authorList>
            <consortium name="US DOE Joint Genome Institute (JGI-PGF)"/>
            <person name="Walter F."/>
            <person name="Albersmeier A."/>
            <person name="Kalinowski J."/>
            <person name="Ruckert C."/>
        </authorList>
    </citation>
    <scope>NUCLEOTIDE SEQUENCE</scope>
    <source>
        <strain evidence="2">CGMCC 1.15725</strain>
    </source>
</reference>
<proteinExistence type="predicted"/>
<accession>A0A8J2YWV6</accession>
<dbReference type="CDD" id="cd21133">
    <property type="entry name" value="EVE"/>
    <property type="match status" value="1"/>
</dbReference>
<evidence type="ECO:0000313" key="3">
    <source>
        <dbReference type="Proteomes" id="UP000646365"/>
    </source>
</evidence>
<dbReference type="InterPro" id="IPR052181">
    <property type="entry name" value="5hmC_binding"/>
</dbReference>
<dbReference type="PANTHER" id="PTHR14087:SF7">
    <property type="entry name" value="THYMOCYTE NUCLEAR PROTEIN 1"/>
    <property type="match status" value="1"/>
</dbReference>
<sequence>MAHWLVKSEPFKYSWSQMVADGRTHWDGVRNYQAANNLKAMQVGDRAFFYHSNEGKEIVGVVEIARTAYPDPGDETGRFVMVDVKPMMPVATPVTLAQIKADPRLADFALVRQGRLSVVPVRDAEWAILCAMAGIPA</sequence>